<dbReference type="Proteomes" id="UP000694892">
    <property type="component" value="Chromosome 1S"/>
</dbReference>
<sequence>MEMTSLSVQTPSINPVSTQGSYCNNLIIWSTRFGKNWKKESRNSSANRIWLSLNVTLYGQMHKCPRGTSGKMPMGNRCAFLSRMEALHLLWVIRSPRAAVMSKRLTV</sequence>
<proteinExistence type="predicted"/>
<gene>
    <name evidence="1" type="ORF">XELAEV_18010194mg</name>
</gene>
<dbReference type="EMBL" id="CM004467">
    <property type="protein sequence ID" value="OCT97967.1"/>
    <property type="molecule type" value="Genomic_DNA"/>
</dbReference>
<protein>
    <submittedName>
        <fullName evidence="1">Uncharacterized protein</fullName>
    </submittedName>
</protein>
<accession>A0A974I140</accession>
<evidence type="ECO:0000313" key="1">
    <source>
        <dbReference type="EMBL" id="OCT97967.1"/>
    </source>
</evidence>
<evidence type="ECO:0000313" key="2">
    <source>
        <dbReference type="Proteomes" id="UP000694892"/>
    </source>
</evidence>
<dbReference type="AlphaFoldDB" id="A0A974I140"/>
<organism evidence="1 2">
    <name type="scientific">Xenopus laevis</name>
    <name type="common">African clawed frog</name>
    <dbReference type="NCBI Taxonomy" id="8355"/>
    <lineage>
        <taxon>Eukaryota</taxon>
        <taxon>Metazoa</taxon>
        <taxon>Chordata</taxon>
        <taxon>Craniata</taxon>
        <taxon>Vertebrata</taxon>
        <taxon>Euteleostomi</taxon>
        <taxon>Amphibia</taxon>
        <taxon>Batrachia</taxon>
        <taxon>Anura</taxon>
        <taxon>Pipoidea</taxon>
        <taxon>Pipidae</taxon>
        <taxon>Xenopodinae</taxon>
        <taxon>Xenopus</taxon>
        <taxon>Xenopus</taxon>
    </lineage>
</organism>
<reference evidence="2" key="1">
    <citation type="journal article" date="2016" name="Nature">
        <title>Genome evolution in the allotetraploid frog Xenopus laevis.</title>
        <authorList>
            <person name="Session A.M."/>
            <person name="Uno Y."/>
            <person name="Kwon T."/>
            <person name="Chapman J.A."/>
            <person name="Toyoda A."/>
            <person name="Takahashi S."/>
            <person name="Fukui A."/>
            <person name="Hikosaka A."/>
            <person name="Suzuki A."/>
            <person name="Kondo M."/>
            <person name="van Heeringen S.J."/>
            <person name="Quigley I."/>
            <person name="Heinz S."/>
            <person name="Ogino H."/>
            <person name="Ochi H."/>
            <person name="Hellsten U."/>
            <person name="Lyons J.B."/>
            <person name="Simakov O."/>
            <person name="Putnam N."/>
            <person name="Stites J."/>
            <person name="Kuroki Y."/>
            <person name="Tanaka T."/>
            <person name="Michiue T."/>
            <person name="Watanabe M."/>
            <person name="Bogdanovic O."/>
            <person name="Lister R."/>
            <person name="Georgiou G."/>
            <person name="Paranjpe S.S."/>
            <person name="van Kruijsbergen I."/>
            <person name="Shu S."/>
            <person name="Carlson J."/>
            <person name="Kinoshita T."/>
            <person name="Ohta Y."/>
            <person name="Mawaribuchi S."/>
            <person name="Jenkins J."/>
            <person name="Grimwood J."/>
            <person name="Schmutz J."/>
            <person name="Mitros T."/>
            <person name="Mozaffari S.V."/>
            <person name="Suzuki Y."/>
            <person name="Haramoto Y."/>
            <person name="Yamamoto T.S."/>
            <person name="Takagi C."/>
            <person name="Heald R."/>
            <person name="Miller K."/>
            <person name="Haudenschild C."/>
            <person name="Kitzman J."/>
            <person name="Nakayama T."/>
            <person name="Izutsu Y."/>
            <person name="Robert J."/>
            <person name="Fortriede J."/>
            <person name="Burns K."/>
            <person name="Lotay V."/>
            <person name="Karimi K."/>
            <person name="Yasuoka Y."/>
            <person name="Dichmann D.S."/>
            <person name="Flajnik M.F."/>
            <person name="Houston D.W."/>
            <person name="Shendure J."/>
            <person name="DuPasquier L."/>
            <person name="Vize P.D."/>
            <person name="Zorn A.M."/>
            <person name="Ito M."/>
            <person name="Marcotte E.M."/>
            <person name="Wallingford J.B."/>
            <person name="Ito Y."/>
            <person name="Asashima M."/>
            <person name="Ueno N."/>
            <person name="Matsuda Y."/>
            <person name="Veenstra G.J."/>
            <person name="Fujiyama A."/>
            <person name="Harland R.M."/>
            <person name="Taira M."/>
            <person name="Rokhsar D.S."/>
        </authorList>
    </citation>
    <scope>NUCLEOTIDE SEQUENCE [LARGE SCALE GENOMIC DNA]</scope>
    <source>
        <strain evidence="2">J</strain>
    </source>
</reference>
<name>A0A974I140_XENLA</name>